<dbReference type="SMART" id="SM01088">
    <property type="entry name" value="Col_cuticle_N"/>
    <property type="match status" value="1"/>
</dbReference>
<evidence type="ECO:0000313" key="6">
    <source>
        <dbReference type="WBParaSite" id="GPLIN_000502100"/>
    </source>
</evidence>
<feature type="compositionally biased region" description="Gly residues" evidence="2">
    <location>
        <begin position="155"/>
        <end position="168"/>
    </location>
</feature>
<dbReference type="Proteomes" id="UP000050741">
    <property type="component" value="Unassembled WGS sequence"/>
</dbReference>
<evidence type="ECO:0000256" key="3">
    <source>
        <dbReference type="SAM" id="Phobius"/>
    </source>
</evidence>
<name>A0A183BWN2_GLOPA</name>
<reference evidence="6" key="3">
    <citation type="submission" date="2016-06" db="UniProtKB">
        <authorList>
            <consortium name="WormBaseParasite"/>
        </authorList>
    </citation>
    <scope>IDENTIFICATION</scope>
</reference>
<keyword evidence="1" id="KW-0677">Repeat</keyword>
<feature type="domain" description="Nematode cuticle collagen N-terminal" evidence="4">
    <location>
        <begin position="10"/>
        <end position="62"/>
    </location>
</feature>
<keyword evidence="3" id="KW-0812">Transmembrane</keyword>
<dbReference type="WBParaSite" id="GPLIN_000502100">
    <property type="protein sequence ID" value="GPLIN_000502100"/>
    <property type="gene ID" value="GPLIN_000502100"/>
</dbReference>
<dbReference type="Pfam" id="PF01484">
    <property type="entry name" value="Col_cuticle_N"/>
    <property type="match status" value="1"/>
</dbReference>
<keyword evidence="3" id="KW-1133">Transmembrane helix</keyword>
<dbReference type="PANTHER" id="PTHR24637:SF421">
    <property type="entry name" value="CUTICLE COLLAGEN DPY-2"/>
    <property type="match status" value="1"/>
</dbReference>
<sequence>MHNKIMSTRCFVLISSGLSGLVVITALLTIGILFHEINTFYDEMLLEMDEFRVLANNAWGEMQAIQQPIGEGVHAQPSPLFWTASSRGKRITRNSAGGGGGLLRISISGQGYQLVQAPAQNTQSVGIYQKSGGGGGGSNQQQVQVAPSTGAAGYATGGGGGGRPGGGTATLSCPAGPPGLPGHDGEPGEHGEPGQPGQDGVHGHEPGPPGPIGMPGMPGQMGMPGAPAGPGMPGQRGFPGMAGPMGEPGTPGLPGIAGQPGQNEADGGYCPCPPKRQRTLVVGAVQRQRSLFV</sequence>
<dbReference type="InterPro" id="IPR002486">
    <property type="entry name" value="Col_cuticle_N"/>
</dbReference>
<dbReference type="InterPro" id="IPR008160">
    <property type="entry name" value="Collagen"/>
</dbReference>
<dbReference type="AlphaFoldDB" id="A0A183BWN2"/>
<organism evidence="5 6">
    <name type="scientific">Globodera pallida</name>
    <name type="common">Potato cyst nematode worm</name>
    <name type="synonym">Heterodera pallida</name>
    <dbReference type="NCBI Taxonomy" id="36090"/>
    <lineage>
        <taxon>Eukaryota</taxon>
        <taxon>Metazoa</taxon>
        <taxon>Ecdysozoa</taxon>
        <taxon>Nematoda</taxon>
        <taxon>Chromadorea</taxon>
        <taxon>Rhabditida</taxon>
        <taxon>Tylenchina</taxon>
        <taxon>Tylenchomorpha</taxon>
        <taxon>Tylenchoidea</taxon>
        <taxon>Heteroderidae</taxon>
        <taxon>Heteroderinae</taxon>
        <taxon>Globodera</taxon>
    </lineage>
</organism>
<keyword evidence="5" id="KW-1185">Reference proteome</keyword>
<feature type="compositionally biased region" description="Basic and acidic residues" evidence="2">
    <location>
        <begin position="183"/>
        <end position="192"/>
    </location>
</feature>
<dbReference type="Pfam" id="PF01391">
    <property type="entry name" value="Collagen"/>
    <property type="match status" value="1"/>
</dbReference>
<feature type="compositionally biased region" description="Low complexity" evidence="2">
    <location>
        <begin position="214"/>
        <end position="226"/>
    </location>
</feature>
<feature type="compositionally biased region" description="Low complexity" evidence="2">
    <location>
        <begin position="139"/>
        <end position="154"/>
    </location>
</feature>
<proteinExistence type="predicted"/>
<keyword evidence="3" id="KW-0472">Membrane</keyword>
<dbReference type="PANTHER" id="PTHR24637">
    <property type="entry name" value="COLLAGEN"/>
    <property type="match status" value="1"/>
</dbReference>
<dbReference type="GO" id="GO:0042302">
    <property type="term" value="F:structural constituent of cuticle"/>
    <property type="evidence" value="ECO:0007669"/>
    <property type="project" value="InterPro"/>
</dbReference>
<feature type="transmembrane region" description="Helical" evidence="3">
    <location>
        <begin position="12"/>
        <end position="34"/>
    </location>
</feature>
<reference evidence="5" key="2">
    <citation type="submission" date="2014-05" db="EMBL/GenBank/DDBJ databases">
        <title>The genome and life-stage specific transcriptomes of Globodera pallida elucidate key aspects of plant parasitism by a cyst nematode.</title>
        <authorList>
            <person name="Cotton J.A."/>
            <person name="Lilley C.J."/>
            <person name="Jones L.M."/>
            <person name="Kikuchi T."/>
            <person name="Reid A.J."/>
            <person name="Thorpe P."/>
            <person name="Tsai I.J."/>
            <person name="Beasley H."/>
            <person name="Blok V."/>
            <person name="Cock P.J.A."/>
            <person name="Van den Akker S.E."/>
            <person name="Holroyd N."/>
            <person name="Hunt M."/>
            <person name="Mantelin S."/>
            <person name="Naghra H."/>
            <person name="Pain A."/>
            <person name="Palomares-Rius J.E."/>
            <person name="Zarowiecki M."/>
            <person name="Berriman M."/>
            <person name="Jones J.T."/>
            <person name="Urwin P.E."/>
        </authorList>
    </citation>
    <scope>NUCLEOTIDE SEQUENCE [LARGE SCALE GENOMIC DNA]</scope>
    <source>
        <strain evidence="5">Lindley</strain>
    </source>
</reference>
<evidence type="ECO:0000256" key="1">
    <source>
        <dbReference type="ARBA" id="ARBA00022737"/>
    </source>
</evidence>
<feature type="region of interest" description="Disordered" evidence="2">
    <location>
        <begin position="126"/>
        <end position="252"/>
    </location>
</feature>
<evidence type="ECO:0000313" key="5">
    <source>
        <dbReference type="Proteomes" id="UP000050741"/>
    </source>
</evidence>
<reference evidence="5" key="1">
    <citation type="submission" date="2013-12" db="EMBL/GenBank/DDBJ databases">
        <authorList>
            <person name="Aslett M."/>
        </authorList>
    </citation>
    <scope>NUCLEOTIDE SEQUENCE [LARGE SCALE GENOMIC DNA]</scope>
    <source>
        <strain evidence="5">Lindley</strain>
    </source>
</reference>
<protein>
    <submittedName>
        <fullName evidence="6">Col_cuticle_N domain-containing protein</fullName>
    </submittedName>
</protein>
<accession>A0A183BWN2</accession>
<evidence type="ECO:0000259" key="4">
    <source>
        <dbReference type="SMART" id="SM01088"/>
    </source>
</evidence>
<evidence type="ECO:0000256" key="2">
    <source>
        <dbReference type="SAM" id="MobiDB-lite"/>
    </source>
</evidence>